<gene>
    <name evidence="2" type="ORF">BFW38_07990</name>
</gene>
<feature type="transmembrane region" description="Helical" evidence="1">
    <location>
        <begin position="5"/>
        <end position="23"/>
    </location>
</feature>
<keyword evidence="1" id="KW-0812">Transmembrane</keyword>
<keyword evidence="1" id="KW-1133">Transmembrane helix</keyword>
<protein>
    <submittedName>
        <fullName evidence="2">Uncharacterized protein</fullName>
    </submittedName>
</protein>
<dbReference type="EMBL" id="MDTQ01000001">
    <property type="protein sequence ID" value="ODC03495.1"/>
    <property type="molecule type" value="Genomic_DNA"/>
</dbReference>
<accession>A0A1E2VA12</accession>
<keyword evidence="3" id="KW-1185">Reference proteome</keyword>
<dbReference type="AlphaFoldDB" id="A0A1E2VA12"/>
<dbReference type="Proteomes" id="UP000094291">
    <property type="component" value="Unassembled WGS sequence"/>
</dbReference>
<organism evidence="2 3">
    <name type="scientific">Terasakiispira papahanaumokuakeensis</name>
    <dbReference type="NCBI Taxonomy" id="197479"/>
    <lineage>
        <taxon>Bacteria</taxon>
        <taxon>Pseudomonadati</taxon>
        <taxon>Pseudomonadota</taxon>
        <taxon>Gammaproteobacteria</taxon>
        <taxon>Oceanospirillales</taxon>
        <taxon>Terasakiispira</taxon>
    </lineage>
</organism>
<comment type="caution">
    <text evidence="2">The sequence shown here is derived from an EMBL/GenBank/DDBJ whole genome shotgun (WGS) entry which is preliminary data.</text>
</comment>
<proteinExistence type="predicted"/>
<reference evidence="2 3" key="1">
    <citation type="submission" date="2016-08" db="EMBL/GenBank/DDBJ databases">
        <authorList>
            <person name="Seilhamer J.J."/>
        </authorList>
    </citation>
    <scope>NUCLEOTIDE SEQUENCE [LARGE SCALE GENOMIC DNA]</scope>
    <source>
        <strain evidence="2 3">PH27A</strain>
    </source>
</reference>
<feature type="transmembrane region" description="Helical" evidence="1">
    <location>
        <begin position="71"/>
        <end position="92"/>
    </location>
</feature>
<evidence type="ECO:0000313" key="2">
    <source>
        <dbReference type="EMBL" id="ODC03495.1"/>
    </source>
</evidence>
<evidence type="ECO:0000256" key="1">
    <source>
        <dbReference type="SAM" id="Phobius"/>
    </source>
</evidence>
<evidence type="ECO:0000313" key="3">
    <source>
        <dbReference type="Proteomes" id="UP000094291"/>
    </source>
</evidence>
<sequence length="219" mass="23636">MRGQLILSIGVFFVALALGYMIGGSGTPVVGAVAPAIFGLVAAALSLVASGRIPHLDPRSVDASQQTNASAPVRVGIVLTTFAVAFIFGSVVGTMARTQHWFAPEPSAPPAFPWATHELDPPTIKSALQWIGLQKALLERGYTTNEINDLYDIQSAEWQRLADQRKDQAIQQDFLPPIDIDLTKILGAGNEHDGNDGFSPYSQEVPYFIREQNQQPKGP</sequence>
<keyword evidence="1" id="KW-0472">Membrane</keyword>
<name>A0A1E2VA12_9GAMM</name>
<feature type="transmembrane region" description="Helical" evidence="1">
    <location>
        <begin position="29"/>
        <end position="50"/>
    </location>
</feature>